<proteinExistence type="predicted"/>
<keyword evidence="7" id="KW-1185">Reference proteome</keyword>
<reference evidence="6 7" key="1">
    <citation type="submission" date="2020-08" db="EMBL/GenBank/DDBJ databases">
        <title>Genomic Encyclopedia of Type Strains, Phase IV (KMG-IV): sequencing the most valuable type-strain genomes for metagenomic binning, comparative biology and taxonomic classification.</title>
        <authorList>
            <person name="Goeker M."/>
        </authorList>
    </citation>
    <scope>NUCLEOTIDE SEQUENCE [LARGE SCALE GENOMIC DNA]</scope>
    <source>
        <strain evidence="6 7">DSM 101806</strain>
    </source>
</reference>
<dbReference type="SUPFAM" id="SSF48179">
    <property type="entry name" value="6-phosphogluconate dehydrogenase C-terminal domain-like"/>
    <property type="match status" value="1"/>
</dbReference>
<dbReference type="InterPro" id="IPR008927">
    <property type="entry name" value="6-PGluconate_DH-like_C_sf"/>
</dbReference>
<dbReference type="AlphaFoldDB" id="A0A7W6NYS3"/>
<evidence type="ECO:0000256" key="1">
    <source>
        <dbReference type="ARBA" id="ARBA00023002"/>
    </source>
</evidence>
<evidence type="ECO:0000259" key="5">
    <source>
        <dbReference type="Pfam" id="PF14833"/>
    </source>
</evidence>
<dbReference type="PANTHER" id="PTHR43580:SF2">
    <property type="entry name" value="CYTOKINE-LIKE NUCLEAR FACTOR N-PAC"/>
    <property type="match status" value="1"/>
</dbReference>
<feature type="domain" description="3-hydroxyisobutyrate dehydrogenase-like NAD-binding" evidence="5">
    <location>
        <begin position="165"/>
        <end position="280"/>
    </location>
</feature>
<dbReference type="EMBL" id="JACIEH010000003">
    <property type="protein sequence ID" value="MBB4099909.1"/>
    <property type="molecule type" value="Genomic_DNA"/>
</dbReference>
<dbReference type="InterPro" id="IPR029154">
    <property type="entry name" value="HIBADH-like_NADP-bd"/>
</dbReference>
<dbReference type="InterPro" id="IPR036291">
    <property type="entry name" value="NAD(P)-bd_dom_sf"/>
</dbReference>
<dbReference type="PANTHER" id="PTHR43580">
    <property type="entry name" value="OXIDOREDUCTASE GLYR1-RELATED"/>
    <property type="match status" value="1"/>
</dbReference>
<protein>
    <submittedName>
        <fullName evidence="6">3-hydroxyisobutyrate dehydrogenase-like beta-hydroxyacid dehydrogenase</fullName>
    </submittedName>
</protein>
<evidence type="ECO:0000259" key="4">
    <source>
        <dbReference type="Pfam" id="PF03446"/>
    </source>
</evidence>
<gene>
    <name evidence="6" type="ORF">GGR46_003481</name>
</gene>
<dbReference type="InterPro" id="IPR051265">
    <property type="entry name" value="HIBADH-related_NP60_sf"/>
</dbReference>
<evidence type="ECO:0000313" key="6">
    <source>
        <dbReference type="EMBL" id="MBB4099909.1"/>
    </source>
</evidence>
<feature type="domain" description="6-phosphogluconate dehydrogenase NADP-binding" evidence="4">
    <location>
        <begin position="2"/>
        <end position="159"/>
    </location>
</feature>
<dbReference type="SUPFAM" id="SSF51735">
    <property type="entry name" value="NAD(P)-binding Rossmann-fold domains"/>
    <property type="match status" value="1"/>
</dbReference>
<sequence>MEIGVIGLGHMGIGIARNIAKAGHRLTVWNRDPAKTDALVAEGAVRAASPAEAAQGELVVTMLANDAAVEAVTFGEKGILQANSRAIHVSMSTIAPTLVTRLDTAHREAGMRFLSAPVFGRPDVAAAGALNIVAAGDADLIAACQPLFEAIGQRVFPVGDRPEQANIVKLSGNFMILAAVESFAEAMALGEKNGVAPATFVEVMTETLFGGRSHRVYGEILAEQRFRPAGFTAPLGLKDMNLVASLANDSRVPMPVLGVIRDHLLSAMAREGEDLDWSGLALAVRADAGL</sequence>
<comment type="caution">
    <text evidence="6">The sequence shown here is derived from an EMBL/GenBank/DDBJ whole genome shotgun (WGS) entry which is preliminary data.</text>
</comment>
<dbReference type="InterPro" id="IPR006115">
    <property type="entry name" value="6PGDH_NADP-bd"/>
</dbReference>
<dbReference type="PIRSF" id="PIRSF000103">
    <property type="entry name" value="HIBADH"/>
    <property type="match status" value="1"/>
</dbReference>
<feature type="active site" evidence="3">
    <location>
        <position position="169"/>
    </location>
</feature>
<organism evidence="6 7">
    <name type="scientific">Sphingomonas kyeonggiensis</name>
    <dbReference type="NCBI Taxonomy" id="1268553"/>
    <lineage>
        <taxon>Bacteria</taxon>
        <taxon>Pseudomonadati</taxon>
        <taxon>Pseudomonadota</taxon>
        <taxon>Alphaproteobacteria</taxon>
        <taxon>Sphingomonadales</taxon>
        <taxon>Sphingomonadaceae</taxon>
        <taxon>Sphingomonas</taxon>
    </lineage>
</organism>
<dbReference type="Pfam" id="PF14833">
    <property type="entry name" value="NAD_binding_11"/>
    <property type="match status" value="1"/>
</dbReference>
<evidence type="ECO:0000256" key="3">
    <source>
        <dbReference type="PIRSR" id="PIRSR000103-1"/>
    </source>
</evidence>
<dbReference type="GO" id="GO:0051287">
    <property type="term" value="F:NAD binding"/>
    <property type="evidence" value="ECO:0007669"/>
    <property type="project" value="InterPro"/>
</dbReference>
<evidence type="ECO:0000313" key="7">
    <source>
        <dbReference type="Proteomes" id="UP000557392"/>
    </source>
</evidence>
<keyword evidence="2" id="KW-0520">NAD</keyword>
<dbReference type="Gene3D" id="3.40.50.720">
    <property type="entry name" value="NAD(P)-binding Rossmann-like Domain"/>
    <property type="match status" value="1"/>
</dbReference>
<dbReference type="GO" id="GO:0050661">
    <property type="term" value="F:NADP binding"/>
    <property type="evidence" value="ECO:0007669"/>
    <property type="project" value="InterPro"/>
</dbReference>
<accession>A0A7W6NYS3</accession>
<dbReference type="Pfam" id="PF03446">
    <property type="entry name" value="NAD_binding_2"/>
    <property type="match status" value="1"/>
</dbReference>
<keyword evidence="1" id="KW-0560">Oxidoreductase</keyword>
<dbReference type="RefSeq" id="WP_183999259.1">
    <property type="nucleotide sequence ID" value="NZ_JACIEH010000003.1"/>
</dbReference>
<dbReference type="Proteomes" id="UP000557392">
    <property type="component" value="Unassembled WGS sequence"/>
</dbReference>
<dbReference type="GO" id="GO:0016491">
    <property type="term" value="F:oxidoreductase activity"/>
    <property type="evidence" value="ECO:0007669"/>
    <property type="project" value="UniProtKB-KW"/>
</dbReference>
<dbReference type="Gene3D" id="1.10.1040.10">
    <property type="entry name" value="N-(1-d-carboxylethyl)-l-norvaline Dehydrogenase, domain 2"/>
    <property type="match status" value="1"/>
</dbReference>
<dbReference type="InterPro" id="IPR013328">
    <property type="entry name" value="6PGD_dom2"/>
</dbReference>
<dbReference type="InterPro" id="IPR015815">
    <property type="entry name" value="HIBADH-related"/>
</dbReference>
<evidence type="ECO:0000256" key="2">
    <source>
        <dbReference type="ARBA" id="ARBA00023027"/>
    </source>
</evidence>
<name>A0A7W6NYS3_9SPHN</name>